<feature type="non-terminal residue" evidence="1">
    <location>
        <position position="1"/>
    </location>
</feature>
<organism evidence="1 2">
    <name type="scientific">Cetraspora pellucida</name>
    <dbReference type="NCBI Taxonomy" id="1433469"/>
    <lineage>
        <taxon>Eukaryota</taxon>
        <taxon>Fungi</taxon>
        <taxon>Fungi incertae sedis</taxon>
        <taxon>Mucoromycota</taxon>
        <taxon>Glomeromycotina</taxon>
        <taxon>Glomeromycetes</taxon>
        <taxon>Diversisporales</taxon>
        <taxon>Gigasporaceae</taxon>
        <taxon>Cetraspora</taxon>
    </lineage>
</organism>
<protein>
    <submittedName>
        <fullName evidence="1">5819_t:CDS:1</fullName>
    </submittedName>
</protein>
<accession>A0ACA9QC80</accession>
<evidence type="ECO:0000313" key="1">
    <source>
        <dbReference type="EMBL" id="CAG8745286.1"/>
    </source>
</evidence>
<reference evidence="1" key="1">
    <citation type="submission" date="2021-06" db="EMBL/GenBank/DDBJ databases">
        <authorList>
            <person name="Kallberg Y."/>
            <person name="Tangrot J."/>
            <person name="Rosling A."/>
        </authorList>
    </citation>
    <scope>NUCLEOTIDE SEQUENCE</scope>
    <source>
        <strain evidence="1">28 12/20/2015</strain>
    </source>
</reference>
<comment type="caution">
    <text evidence="1">The sequence shown here is derived from an EMBL/GenBank/DDBJ whole genome shotgun (WGS) entry which is preliminary data.</text>
</comment>
<evidence type="ECO:0000313" key="2">
    <source>
        <dbReference type="Proteomes" id="UP000789366"/>
    </source>
</evidence>
<sequence length="57" mass="6732">AHYNRRSARSAHYINTDSYSTFPSLANEKPLTRDDDILIIVKKYVSRKNLFENLKLF</sequence>
<keyword evidence="2" id="KW-1185">Reference proteome</keyword>
<proteinExistence type="predicted"/>
<name>A0ACA9QC80_9GLOM</name>
<gene>
    <name evidence="1" type="ORF">SPELUC_LOCUS14092</name>
</gene>
<dbReference type="Proteomes" id="UP000789366">
    <property type="component" value="Unassembled WGS sequence"/>
</dbReference>
<dbReference type="EMBL" id="CAJVPW010039961">
    <property type="protein sequence ID" value="CAG8745286.1"/>
    <property type="molecule type" value="Genomic_DNA"/>
</dbReference>